<accession>A0A3M9MMU1</accession>
<evidence type="ECO:0000313" key="2">
    <source>
        <dbReference type="EMBL" id="RNI26811.1"/>
    </source>
</evidence>
<proteinExistence type="predicted"/>
<comment type="caution">
    <text evidence="2">The sequence shown here is derived from an EMBL/GenBank/DDBJ whole genome shotgun (WGS) entry which is preliminary data.</text>
</comment>
<evidence type="ECO:0000256" key="1">
    <source>
        <dbReference type="SAM" id="SignalP"/>
    </source>
</evidence>
<evidence type="ECO:0000313" key="3">
    <source>
        <dbReference type="Proteomes" id="UP000272117"/>
    </source>
</evidence>
<dbReference type="AlphaFoldDB" id="A0A3M9MMU1"/>
<keyword evidence="1" id="KW-0732">Signal</keyword>
<keyword evidence="3" id="KW-1185">Reference proteome</keyword>
<organism evidence="2 3">
    <name type="scientific">Rufibacter latericius</name>
    <dbReference type="NCBI Taxonomy" id="2487040"/>
    <lineage>
        <taxon>Bacteria</taxon>
        <taxon>Pseudomonadati</taxon>
        <taxon>Bacteroidota</taxon>
        <taxon>Cytophagia</taxon>
        <taxon>Cytophagales</taxon>
        <taxon>Hymenobacteraceae</taxon>
        <taxon>Rufibacter</taxon>
    </lineage>
</organism>
<dbReference type="EMBL" id="RJJD01000005">
    <property type="protein sequence ID" value="RNI26811.1"/>
    <property type="molecule type" value="Genomic_DNA"/>
</dbReference>
<dbReference type="Proteomes" id="UP000272117">
    <property type="component" value="Unassembled WGS sequence"/>
</dbReference>
<sequence>MNGKSMKRKILFQLFALGLFLSVTACQIPENDITQEAEQTAETGGQWLAFAELQCGNNPWGYCNTTPDTKVCVKKYVQDQGFTVLEVTLTPAPADLVTCAACHCPTGRTFKVRVQEADVTKLEKVGFKKQ</sequence>
<reference evidence="2 3" key="1">
    <citation type="submission" date="2018-11" db="EMBL/GenBank/DDBJ databases">
        <title>Rufibacter latericius sp. nov., isolated from water in Baiyang Lake.</title>
        <authorList>
            <person name="Yang Y."/>
        </authorList>
    </citation>
    <scope>NUCLEOTIDE SEQUENCE [LARGE SCALE GENOMIC DNA]</scope>
    <source>
        <strain evidence="2 3">R-22-1c-1</strain>
    </source>
</reference>
<gene>
    <name evidence="2" type="ORF">EFB08_10005</name>
</gene>
<feature type="chain" id="PRO_5018239654" description="Lipoprotein" evidence="1">
    <location>
        <begin position="26"/>
        <end position="130"/>
    </location>
</feature>
<dbReference type="PROSITE" id="PS51257">
    <property type="entry name" value="PROKAR_LIPOPROTEIN"/>
    <property type="match status" value="1"/>
</dbReference>
<protein>
    <recommendedName>
        <fullName evidence="4">Lipoprotein</fullName>
    </recommendedName>
</protein>
<evidence type="ECO:0008006" key="4">
    <source>
        <dbReference type="Google" id="ProtNLM"/>
    </source>
</evidence>
<feature type="signal peptide" evidence="1">
    <location>
        <begin position="1"/>
        <end position="25"/>
    </location>
</feature>
<name>A0A3M9MMU1_9BACT</name>